<protein>
    <recommendedName>
        <fullName evidence="5">Glutathione S-transferase omega</fullName>
        <shortName evidence="5">GSTO</shortName>
        <ecNumber evidence="5">1.20.4.2</ecNumber>
        <ecNumber evidence="5">1.8.5.1</ecNumber>
        <ecNumber evidence="5">2.5.1.18</ecNumber>
    </recommendedName>
    <alternativeName>
        <fullName evidence="5">Glutathione-dependent dehydroascorbate reductase</fullName>
    </alternativeName>
    <alternativeName>
        <fullName evidence="5">Monomethylarsonic acid reductase</fullName>
    </alternativeName>
</protein>
<dbReference type="EC" id="1.20.4.2" evidence="5"/>
<dbReference type="AlphaFoldDB" id="A0A2C9K5I3"/>
<name>A0A2C9K5I3_BIOGL</name>
<organism evidence="8 9">
    <name type="scientific">Biomphalaria glabrata</name>
    <name type="common">Bloodfluke planorb</name>
    <name type="synonym">Freshwater snail</name>
    <dbReference type="NCBI Taxonomy" id="6526"/>
    <lineage>
        <taxon>Eukaryota</taxon>
        <taxon>Metazoa</taxon>
        <taxon>Spiralia</taxon>
        <taxon>Lophotrochozoa</taxon>
        <taxon>Mollusca</taxon>
        <taxon>Gastropoda</taxon>
        <taxon>Heterobranchia</taxon>
        <taxon>Euthyneura</taxon>
        <taxon>Panpulmonata</taxon>
        <taxon>Hygrophila</taxon>
        <taxon>Lymnaeoidea</taxon>
        <taxon>Planorbidae</taxon>
        <taxon>Biomphalaria</taxon>
    </lineage>
</organism>
<evidence type="ECO:0000313" key="8">
    <source>
        <dbReference type="EnsemblMetazoa" id="BGLB013547-PB"/>
    </source>
</evidence>
<dbReference type="FunFam" id="3.40.30.10:FF:000123">
    <property type="entry name" value="Glutathione transferase o1"/>
    <property type="match status" value="1"/>
</dbReference>
<dbReference type="InterPro" id="IPR005442">
    <property type="entry name" value="GST_omega"/>
</dbReference>
<dbReference type="GO" id="GO:0006749">
    <property type="term" value="P:glutathione metabolic process"/>
    <property type="evidence" value="ECO:0007669"/>
    <property type="project" value="UniProtKB-UniRule"/>
</dbReference>
<dbReference type="OrthoDB" id="4951845at2759"/>
<dbReference type="RefSeq" id="XP_013062913.2">
    <property type="nucleotide sequence ID" value="XM_013207459.2"/>
</dbReference>
<dbReference type="PANTHER" id="PTHR43968:SF6">
    <property type="entry name" value="GLUTATHIONE S-TRANSFERASE OMEGA"/>
    <property type="match status" value="1"/>
</dbReference>
<accession>A0A2C9K5I3</accession>
<comment type="catalytic activity">
    <reaction evidence="4 5">
        <text>L-dehydroascorbate + 2 glutathione = glutathione disulfide + L-ascorbate</text>
        <dbReference type="Rhea" id="RHEA:24424"/>
        <dbReference type="ChEBI" id="CHEBI:38290"/>
        <dbReference type="ChEBI" id="CHEBI:57925"/>
        <dbReference type="ChEBI" id="CHEBI:58297"/>
        <dbReference type="ChEBI" id="CHEBI:58539"/>
        <dbReference type="EC" id="1.8.5.1"/>
    </reaction>
</comment>
<dbReference type="Pfam" id="PF13417">
    <property type="entry name" value="GST_N_3"/>
    <property type="match status" value="1"/>
</dbReference>
<dbReference type="GO" id="GO:0050610">
    <property type="term" value="F:methylarsonate reductase activity"/>
    <property type="evidence" value="ECO:0007669"/>
    <property type="project" value="UniProtKB-UniRule"/>
</dbReference>
<evidence type="ECO:0000256" key="2">
    <source>
        <dbReference type="ARBA" id="ARBA00023002"/>
    </source>
</evidence>
<dbReference type="InterPro" id="IPR040079">
    <property type="entry name" value="Glutathione_S-Trfase"/>
</dbReference>
<dbReference type="SFLD" id="SFLDS00019">
    <property type="entry name" value="Glutathione_Transferase_(cytos"/>
    <property type="match status" value="1"/>
</dbReference>
<dbReference type="GO" id="GO:0004364">
    <property type="term" value="F:glutathione transferase activity"/>
    <property type="evidence" value="ECO:0007669"/>
    <property type="project" value="UniProtKB-UniRule"/>
</dbReference>
<feature type="domain" description="GST N-terminal" evidence="6">
    <location>
        <begin position="18"/>
        <end position="96"/>
    </location>
</feature>
<sequence length="240" mass="27585">MTQKSYATGSAFPPLKPGVLRLYSMRFCPFAQRTRLVLAHKNIPFETINIHLLKKPDWFLEKNPNGTVPVLELDNKIIYESTATCEWLDDVYTQNRLQPTDPYVKAWDRILLEYFGKVTGAFYGFLKNASERETHVKDMQKHFQFYNDILVKRGGPYFGGKSPSLIDFYIWPFFERLSGLATLDPRIAVDKNAFPKLGAWNDAMLQVPAVKSLLWDGKTHLQFLSSYGTGNPDFDMGLEE</sequence>
<dbReference type="PRINTS" id="PR01625">
    <property type="entry name" value="GSTRNSFRASEO"/>
</dbReference>
<comment type="function">
    <text evidence="5">Exhibits glutathione-dependent thiol transferase activity. Has high dehydroascorbate reductase activity and may contribute to the recycling of ascorbic acid. Participates in the biotransformation of inorganic arsenic and reduces monomethylarsonic acid (MMA).</text>
</comment>
<evidence type="ECO:0000256" key="1">
    <source>
        <dbReference type="ARBA" id="ARBA00011067"/>
    </source>
</evidence>
<feature type="domain" description="GST C-terminal" evidence="7">
    <location>
        <begin position="101"/>
        <end position="227"/>
    </location>
</feature>
<evidence type="ECO:0000313" key="9">
    <source>
        <dbReference type="Proteomes" id="UP000076420"/>
    </source>
</evidence>
<dbReference type="EnsemblMetazoa" id="BGLB013547-RB">
    <property type="protein sequence ID" value="BGLB013547-PB"/>
    <property type="gene ID" value="BGLB013547"/>
</dbReference>
<dbReference type="EC" id="2.5.1.18" evidence="5"/>
<dbReference type="GO" id="GO:0045174">
    <property type="term" value="F:glutathione dehydrogenase (ascorbate) activity"/>
    <property type="evidence" value="ECO:0007669"/>
    <property type="project" value="UniProtKB-UniRule"/>
</dbReference>
<evidence type="ECO:0000256" key="4">
    <source>
        <dbReference type="ARBA" id="ARBA00049544"/>
    </source>
</evidence>
<reference evidence="8" key="1">
    <citation type="submission" date="2020-05" db="UniProtKB">
        <authorList>
            <consortium name="EnsemblMetazoa"/>
        </authorList>
    </citation>
    <scope>IDENTIFICATION</scope>
    <source>
        <strain evidence="8">BB02</strain>
    </source>
</reference>
<dbReference type="Proteomes" id="UP000076420">
    <property type="component" value="Unassembled WGS sequence"/>
</dbReference>
<dbReference type="GO" id="GO:0005737">
    <property type="term" value="C:cytoplasm"/>
    <property type="evidence" value="ECO:0007669"/>
    <property type="project" value="InterPro"/>
</dbReference>
<dbReference type="Gene3D" id="1.20.1050.10">
    <property type="match status" value="1"/>
</dbReference>
<proteinExistence type="inferred from homology"/>
<dbReference type="PROSITE" id="PS50404">
    <property type="entry name" value="GST_NTER"/>
    <property type="match status" value="1"/>
</dbReference>
<dbReference type="PANTHER" id="PTHR43968">
    <property type="match status" value="1"/>
</dbReference>
<dbReference type="EC" id="1.8.5.1" evidence="5"/>
<evidence type="ECO:0000256" key="3">
    <source>
        <dbReference type="ARBA" id="ARBA00048353"/>
    </source>
</evidence>
<dbReference type="InterPro" id="IPR004046">
    <property type="entry name" value="GST_C"/>
</dbReference>
<dbReference type="VEuPathDB" id="VectorBase:BGLB013547"/>
<evidence type="ECO:0000259" key="6">
    <source>
        <dbReference type="PROSITE" id="PS50404"/>
    </source>
</evidence>
<dbReference type="Pfam" id="PF14497">
    <property type="entry name" value="GST_C_3"/>
    <property type="match status" value="1"/>
</dbReference>
<keyword evidence="2 5" id="KW-0560">Oxidoreductase</keyword>
<dbReference type="InterPro" id="IPR050983">
    <property type="entry name" value="GST_Omega/HSP26"/>
</dbReference>
<comment type="catalytic activity">
    <reaction evidence="5">
        <text>RX + glutathione = an S-substituted glutathione + a halide anion + H(+)</text>
        <dbReference type="Rhea" id="RHEA:16437"/>
        <dbReference type="ChEBI" id="CHEBI:15378"/>
        <dbReference type="ChEBI" id="CHEBI:16042"/>
        <dbReference type="ChEBI" id="CHEBI:17792"/>
        <dbReference type="ChEBI" id="CHEBI:57925"/>
        <dbReference type="ChEBI" id="CHEBI:90779"/>
        <dbReference type="EC" id="2.5.1.18"/>
    </reaction>
</comment>
<dbReference type="SUPFAM" id="SSF52833">
    <property type="entry name" value="Thioredoxin-like"/>
    <property type="match status" value="1"/>
</dbReference>
<comment type="similarity">
    <text evidence="1 5">Belongs to the GST superfamily. Omega family.</text>
</comment>
<evidence type="ECO:0000256" key="5">
    <source>
        <dbReference type="RuleBase" id="RU368071"/>
    </source>
</evidence>
<keyword evidence="5" id="KW-0808">Transferase</keyword>
<dbReference type="InterPro" id="IPR036282">
    <property type="entry name" value="Glutathione-S-Trfase_C_sf"/>
</dbReference>
<dbReference type="PROSITE" id="PS50405">
    <property type="entry name" value="GST_CTER"/>
    <property type="match status" value="1"/>
</dbReference>
<dbReference type="SFLD" id="SFLDG00358">
    <property type="entry name" value="Main_(cytGST)"/>
    <property type="match status" value="1"/>
</dbReference>
<gene>
    <name evidence="8" type="primary">106052154</name>
</gene>
<dbReference type="VEuPathDB" id="VectorBase:BGLAX_047369"/>
<dbReference type="InterPro" id="IPR036249">
    <property type="entry name" value="Thioredoxin-like_sf"/>
</dbReference>
<dbReference type="SUPFAM" id="SSF47616">
    <property type="entry name" value="GST C-terminal domain-like"/>
    <property type="match status" value="1"/>
</dbReference>
<dbReference type="FunFam" id="1.20.1050.10:FF:000009">
    <property type="entry name" value="Glutathione S-transferase omega-1"/>
    <property type="match status" value="1"/>
</dbReference>
<dbReference type="InterPro" id="IPR004045">
    <property type="entry name" value="Glutathione_S-Trfase_N"/>
</dbReference>
<evidence type="ECO:0000259" key="7">
    <source>
        <dbReference type="PROSITE" id="PS50405"/>
    </source>
</evidence>
<dbReference type="Gene3D" id="3.40.30.10">
    <property type="entry name" value="Glutaredoxin"/>
    <property type="match status" value="1"/>
</dbReference>
<dbReference type="KEGG" id="bgt:106052154"/>
<dbReference type="InterPro" id="IPR010987">
    <property type="entry name" value="Glutathione-S-Trfase_C-like"/>
</dbReference>
<comment type="catalytic activity">
    <reaction evidence="3 5">
        <text>methylarsonate + 2 glutathione + H(+) = methylarsonous acid + glutathione disulfide + H2O</text>
        <dbReference type="Rhea" id="RHEA:15969"/>
        <dbReference type="ChEBI" id="CHEBI:15377"/>
        <dbReference type="ChEBI" id="CHEBI:15378"/>
        <dbReference type="ChEBI" id="CHEBI:17826"/>
        <dbReference type="ChEBI" id="CHEBI:33409"/>
        <dbReference type="ChEBI" id="CHEBI:57925"/>
        <dbReference type="ChEBI" id="CHEBI:58297"/>
        <dbReference type="EC" id="1.20.4.2"/>
    </reaction>
</comment>
<dbReference type="STRING" id="6526.A0A2C9K5I3"/>